<name>A0A6J8BWZ1_MYTCO</name>
<accession>A0A6J8BWZ1</accession>
<comment type="subcellular location">
    <subcellularLocation>
        <location evidence="1">Secreted</location>
    </subcellularLocation>
</comment>
<feature type="domain" description="Hemicentin-1-like von Willebrand factor A" evidence="5">
    <location>
        <begin position="300"/>
        <end position="472"/>
    </location>
</feature>
<keyword evidence="4" id="KW-0812">Transmembrane</keyword>
<dbReference type="Proteomes" id="UP000507470">
    <property type="component" value="Unassembled WGS sequence"/>
</dbReference>
<dbReference type="InterPro" id="IPR052577">
    <property type="entry name" value="VWA7"/>
</dbReference>
<keyword evidence="2" id="KW-0964">Secreted</keyword>
<evidence type="ECO:0000313" key="7">
    <source>
        <dbReference type="EMBL" id="CAC5388513.1"/>
    </source>
</evidence>
<dbReference type="OrthoDB" id="6161097at2759"/>
<dbReference type="InterPro" id="IPR056862">
    <property type="entry name" value="VWA7_N"/>
</dbReference>
<sequence length="998" mass="108916">MNYVSIIIITVSICIELTGGFFARSSRDGNWRTKSHLDITATGTLRAISKYINANKRGSIEDFFRDDQNGKHTMMKKVFALRKAVAETQENKKDTAYIHCHADQIVLAHNFVKSCKQKLIARKDDLDEFIKQLGECLYTIQSFYSNTNWVEMYGSVVYEDFGINDLMDVAALEEDTCLDNADYNSECKNNIRVNGKLTSGYHHRRANTKPAKAIGSSTGKCSHGGPDDDSRKLVARCGINKDSITPEWSPHSHLHKQAYTAAVQATENFLVANETGVLYTIGSTIFEDVFHVKRRMDMTLAMAIDYTGSMTDDIDDVKTKVTELLTNTVGSSNEPADYVLSLFHDPESWNLAYKYVDGYEMINKVQTIESISGINPDCPEFAAAGMLGAIELMRDDSPLYVFTDADAKDDDRMQEVIDAAKAKNISITSLLTGQCARRKRSALGRHERSTSSLSFFQQIAEATGGSVYETDKENIGNVLDTVIGETFPSSEIIIDSFDWSSAETDDQNITIDSTITVLKISVTGSSAETDADIYYANGTLATYTSGKSTRIYTSSGETIISIQHLSGSIMKLRRNVINDWKVNITAQSSIKVDGELLEKSDTGVMVSLKGSPISDNNYTVALSVYGFGSNGSCHSIALTDSTGNVISSHEASQLQRDLDTLCAATFKTPHAKFQVKLNGNDDTSTDDVIIGKERLIGYEVINRGNVTETYQVSISDDHSFVQGTTTLEYTLLPGDSANGTFAVKPTTPSAIFSYKISVSIVSTGDVEQSITRKLVVTDVERPDCTVVHTDGICGISSLNTANCSLYPWTALAEVTFSGTLLESISSTVGMSVKLTHVNITGLSTGPIAVNISGDCCAPSLYINVIDVDGFISQCDLSFGGGQSVQSVEVVSEPSGSSGTDIYTITIIMTICVIVVIIVINNTSRLHVSMGLIFFNLPVLKMPQNYAPSFAKLAANVHLTHITTEEFAKEDLMQRNILVDSAKDLDQGFQSSKQFTKAV</sequence>
<keyword evidence="4" id="KW-0472">Membrane</keyword>
<dbReference type="AlphaFoldDB" id="A0A6J8BWZ1"/>
<dbReference type="PANTHER" id="PTHR14905">
    <property type="entry name" value="NG37"/>
    <property type="match status" value="1"/>
</dbReference>
<organism evidence="7 8">
    <name type="scientific">Mytilus coruscus</name>
    <name type="common">Sea mussel</name>
    <dbReference type="NCBI Taxonomy" id="42192"/>
    <lineage>
        <taxon>Eukaryota</taxon>
        <taxon>Metazoa</taxon>
        <taxon>Spiralia</taxon>
        <taxon>Lophotrochozoa</taxon>
        <taxon>Mollusca</taxon>
        <taxon>Bivalvia</taxon>
        <taxon>Autobranchia</taxon>
        <taxon>Pteriomorphia</taxon>
        <taxon>Mytilida</taxon>
        <taxon>Mytiloidea</taxon>
        <taxon>Mytilidae</taxon>
        <taxon>Mytilinae</taxon>
        <taxon>Mytilus</taxon>
    </lineage>
</organism>
<evidence type="ECO:0000259" key="6">
    <source>
        <dbReference type="Pfam" id="PF25107"/>
    </source>
</evidence>
<evidence type="ECO:0000256" key="1">
    <source>
        <dbReference type="ARBA" id="ARBA00004613"/>
    </source>
</evidence>
<dbReference type="EMBL" id="CACVKT020004175">
    <property type="protein sequence ID" value="CAC5388513.1"/>
    <property type="molecule type" value="Genomic_DNA"/>
</dbReference>
<feature type="transmembrane region" description="Helical" evidence="4">
    <location>
        <begin position="901"/>
        <end position="919"/>
    </location>
</feature>
<protein>
    <recommendedName>
        <fullName evidence="9">VWFA domain-containing protein</fullName>
    </recommendedName>
</protein>
<evidence type="ECO:0000256" key="2">
    <source>
        <dbReference type="ARBA" id="ARBA00022525"/>
    </source>
</evidence>
<dbReference type="InterPro" id="IPR056861">
    <property type="entry name" value="HMCN1-like_VWA"/>
</dbReference>
<gene>
    <name evidence="7" type="ORF">MCOR_23769</name>
</gene>
<dbReference type="SUPFAM" id="SSF53300">
    <property type="entry name" value="vWA-like"/>
    <property type="match status" value="1"/>
</dbReference>
<dbReference type="InterPro" id="IPR036465">
    <property type="entry name" value="vWFA_dom_sf"/>
</dbReference>
<feature type="domain" description="VWA7 N-terminal" evidence="6">
    <location>
        <begin position="88"/>
        <end position="270"/>
    </location>
</feature>
<evidence type="ECO:0000256" key="4">
    <source>
        <dbReference type="SAM" id="Phobius"/>
    </source>
</evidence>
<dbReference type="PANTHER" id="PTHR14905:SF7">
    <property type="entry name" value="VON WILLEBRAND FACTOR A DOMAIN-CONTAINING PROTEIN 7"/>
    <property type="match status" value="1"/>
</dbReference>
<evidence type="ECO:0000256" key="3">
    <source>
        <dbReference type="ARBA" id="ARBA00022729"/>
    </source>
</evidence>
<dbReference type="Pfam" id="PF25106">
    <property type="entry name" value="VWA_4"/>
    <property type="match status" value="1"/>
</dbReference>
<evidence type="ECO:0008006" key="9">
    <source>
        <dbReference type="Google" id="ProtNLM"/>
    </source>
</evidence>
<keyword evidence="8" id="KW-1185">Reference proteome</keyword>
<keyword evidence="3" id="KW-0732">Signal</keyword>
<evidence type="ECO:0000259" key="5">
    <source>
        <dbReference type="Pfam" id="PF25106"/>
    </source>
</evidence>
<dbReference type="Gene3D" id="3.40.50.410">
    <property type="entry name" value="von Willebrand factor, type A domain"/>
    <property type="match status" value="1"/>
</dbReference>
<dbReference type="Pfam" id="PF25107">
    <property type="entry name" value="VWA7_N"/>
    <property type="match status" value="1"/>
</dbReference>
<evidence type="ECO:0000313" key="8">
    <source>
        <dbReference type="Proteomes" id="UP000507470"/>
    </source>
</evidence>
<keyword evidence="4" id="KW-1133">Transmembrane helix</keyword>
<reference evidence="7 8" key="1">
    <citation type="submission" date="2020-06" db="EMBL/GenBank/DDBJ databases">
        <authorList>
            <person name="Li R."/>
            <person name="Bekaert M."/>
        </authorList>
    </citation>
    <scope>NUCLEOTIDE SEQUENCE [LARGE SCALE GENOMIC DNA]</scope>
    <source>
        <strain evidence="8">wild</strain>
    </source>
</reference>
<proteinExistence type="predicted"/>